<evidence type="ECO:0000313" key="3">
    <source>
        <dbReference type="Proteomes" id="UP000824469"/>
    </source>
</evidence>
<feature type="non-terminal residue" evidence="2">
    <location>
        <position position="346"/>
    </location>
</feature>
<dbReference type="SUPFAM" id="SSF51905">
    <property type="entry name" value="FAD/NAD(P)-binding domain"/>
    <property type="match status" value="1"/>
</dbReference>
<reference evidence="2 3" key="1">
    <citation type="journal article" date="2021" name="Nat. Plants">
        <title>The Taxus genome provides insights into paclitaxel biosynthesis.</title>
        <authorList>
            <person name="Xiong X."/>
            <person name="Gou J."/>
            <person name="Liao Q."/>
            <person name="Li Y."/>
            <person name="Zhou Q."/>
            <person name="Bi G."/>
            <person name="Li C."/>
            <person name="Du R."/>
            <person name="Wang X."/>
            <person name="Sun T."/>
            <person name="Guo L."/>
            <person name="Liang H."/>
            <person name="Lu P."/>
            <person name="Wu Y."/>
            <person name="Zhang Z."/>
            <person name="Ro D.K."/>
            <person name="Shang Y."/>
            <person name="Huang S."/>
            <person name="Yan J."/>
        </authorList>
    </citation>
    <scope>NUCLEOTIDE SEQUENCE [LARGE SCALE GENOMIC DNA]</scope>
    <source>
        <strain evidence="2">Ta-2019</strain>
    </source>
</reference>
<keyword evidence="1" id="KW-1133">Transmembrane helix</keyword>
<dbReference type="Gene3D" id="2.160.10.10">
    <property type="entry name" value="Hexapeptide repeat proteins"/>
    <property type="match status" value="1"/>
</dbReference>
<dbReference type="AlphaFoldDB" id="A0AA38FKG3"/>
<accession>A0AA38FKG3</accession>
<keyword evidence="1" id="KW-0812">Transmembrane</keyword>
<dbReference type="InterPro" id="IPR011004">
    <property type="entry name" value="Trimer_LpxA-like_sf"/>
</dbReference>
<evidence type="ECO:0000256" key="1">
    <source>
        <dbReference type="SAM" id="Phobius"/>
    </source>
</evidence>
<dbReference type="SUPFAM" id="SSF51161">
    <property type="entry name" value="Trimeric LpxA-like enzymes"/>
    <property type="match status" value="1"/>
</dbReference>
<sequence length="346" mass="37670">RVYDLGGQVVAANSAPTITRLAEELEDVEFEDMKSHKLALIDCNGGQFQDLNVQTDYMSIIPLTMKLQAIVKETSNIGNHAVSGLLADPAPEFVLKNGLQSIPKSVAYGYTASGYGFVEDMPYAYVHEFARTSMLGKIRRVKGGYTSLWEKLKMRMPAEVFCRTQVVGIERDSNSVRVGIKNRETQEETTMEFDKIIFSGATPLVGASKVYRSSNSTDPSLVSIADEAVVSEGATLESHQVKNGMLVLGPVRIGSRASIGPFAFLQMGTVLASEAVVPALHRTEIGQYFVKTTPHSEPKGDDRDADMATSTTHIWQLLGIYTVAMVSTLSAAIVYPLFTGLAKSMQ</sequence>
<keyword evidence="3" id="KW-1185">Reference proteome</keyword>
<proteinExistence type="predicted"/>
<organism evidence="2 3">
    <name type="scientific">Taxus chinensis</name>
    <name type="common">Chinese yew</name>
    <name type="synonym">Taxus wallichiana var. chinensis</name>
    <dbReference type="NCBI Taxonomy" id="29808"/>
    <lineage>
        <taxon>Eukaryota</taxon>
        <taxon>Viridiplantae</taxon>
        <taxon>Streptophyta</taxon>
        <taxon>Embryophyta</taxon>
        <taxon>Tracheophyta</taxon>
        <taxon>Spermatophyta</taxon>
        <taxon>Pinopsida</taxon>
        <taxon>Pinidae</taxon>
        <taxon>Conifers II</taxon>
        <taxon>Cupressales</taxon>
        <taxon>Taxaceae</taxon>
        <taxon>Taxus</taxon>
    </lineage>
</organism>
<evidence type="ECO:0000313" key="2">
    <source>
        <dbReference type="EMBL" id="KAH9305724.1"/>
    </source>
</evidence>
<dbReference type="Gene3D" id="1.10.405.20">
    <property type="match status" value="1"/>
</dbReference>
<comment type="caution">
    <text evidence="2">The sequence shown here is derived from an EMBL/GenBank/DDBJ whole genome shotgun (WGS) entry which is preliminary data.</text>
</comment>
<keyword evidence="1" id="KW-0472">Membrane</keyword>
<name>A0AA38FKG3_TAXCH</name>
<gene>
    <name evidence="2" type="ORF">KI387_010128</name>
</gene>
<dbReference type="InterPro" id="IPR036188">
    <property type="entry name" value="FAD/NAD-bd_sf"/>
</dbReference>
<protein>
    <submittedName>
        <fullName evidence="2">Uncharacterized protein</fullName>
    </submittedName>
</protein>
<feature type="transmembrane region" description="Helical" evidence="1">
    <location>
        <begin position="314"/>
        <end position="338"/>
    </location>
</feature>
<feature type="non-terminal residue" evidence="2">
    <location>
        <position position="1"/>
    </location>
</feature>
<dbReference type="EMBL" id="JAHRHJ020000008">
    <property type="protein sequence ID" value="KAH9305724.1"/>
    <property type="molecule type" value="Genomic_DNA"/>
</dbReference>
<dbReference type="Proteomes" id="UP000824469">
    <property type="component" value="Unassembled WGS sequence"/>
</dbReference>